<sequence>MGFLKKFFSIGSKKSKKRSLAVHDTEALPPVPELLRPHREEDTEAAVSRLLRSSSARFAEPELDYTALPPMPHPIDHVIPPPASSTGTLGSVSQRSTYTVTIHGRTVHSRTEFPNAYPSMDDLRTPKRPTKMNMTDSARRRSKSVPITPREQNRLLRLRQDPSVASLLNVYDEHGCLDSAVFSNTPPSPERERDERVQRRRTGSTLRQLLGHPSSPDLRNSSDISWAEQFLGETDEVSSASSAGVKTPTDLPFPDTRFTHADHSFTLSAECDTSTSVLNHRTFSSLEVELSISTDASHHQTHAHVNSPYLCENPMTPQRASQVFGFLTDKKKTSVAPEELPHVLNPQNHTPPSRFSSDTASTNSDSKLSDIPPTSDTQASPISQSVSDQQRQSPIAPNLPTNDPLVPLNTRMSEPQVIVHAGPCSLPVIVTNHTGQSTRGPRGPRALSKIPSIRAPTSIPNESSQVERADAPQKNQRQPFGITSNSSDKVPPLPTNRFPKSSDTFTLLPTRPSIRRSSSRSSATSALHPSVSAPALPKHKIKSVPPAESNTPPRDKENDGISQLPKTPLRPPGHRYLSLREQPSPASSSELSPVAQQLMANLRQQRMQARQRERQTGRWGSSQSRIRY</sequence>
<reference evidence="1" key="1">
    <citation type="journal article" date="2021" name="New Phytol.">
        <title>Evolutionary innovations through gain and loss of genes in the ectomycorrhizal Boletales.</title>
        <authorList>
            <person name="Wu G."/>
            <person name="Miyauchi S."/>
            <person name="Morin E."/>
            <person name="Kuo A."/>
            <person name="Drula E."/>
            <person name="Varga T."/>
            <person name="Kohler A."/>
            <person name="Feng B."/>
            <person name="Cao Y."/>
            <person name="Lipzen A."/>
            <person name="Daum C."/>
            <person name="Hundley H."/>
            <person name="Pangilinan J."/>
            <person name="Johnson J."/>
            <person name="Barry K."/>
            <person name="LaButti K."/>
            <person name="Ng V."/>
            <person name="Ahrendt S."/>
            <person name="Min B."/>
            <person name="Choi I.G."/>
            <person name="Park H."/>
            <person name="Plett J.M."/>
            <person name="Magnuson J."/>
            <person name="Spatafora J.W."/>
            <person name="Nagy L.G."/>
            <person name="Henrissat B."/>
            <person name="Grigoriev I.V."/>
            <person name="Yang Z.L."/>
            <person name="Xu J."/>
            <person name="Martin F.M."/>
        </authorList>
    </citation>
    <scope>NUCLEOTIDE SEQUENCE</scope>
    <source>
        <strain evidence="1">KUC20120723A-06</strain>
    </source>
</reference>
<keyword evidence="2" id="KW-1185">Reference proteome</keyword>
<proteinExistence type="predicted"/>
<gene>
    <name evidence="1" type="ORF">BV22DRAFT_1061150</name>
</gene>
<protein>
    <submittedName>
        <fullName evidence="1">Uncharacterized protein</fullName>
    </submittedName>
</protein>
<dbReference type="EMBL" id="MU266368">
    <property type="protein sequence ID" value="KAH7927299.1"/>
    <property type="molecule type" value="Genomic_DNA"/>
</dbReference>
<dbReference type="Proteomes" id="UP000790709">
    <property type="component" value="Unassembled WGS sequence"/>
</dbReference>
<comment type="caution">
    <text evidence="1">The sequence shown here is derived from an EMBL/GenBank/DDBJ whole genome shotgun (WGS) entry which is preliminary data.</text>
</comment>
<evidence type="ECO:0000313" key="1">
    <source>
        <dbReference type="EMBL" id="KAH7927299.1"/>
    </source>
</evidence>
<name>A0ACB8BNM1_9AGAM</name>
<accession>A0ACB8BNM1</accession>
<evidence type="ECO:0000313" key="2">
    <source>
        <dbReference type="Proteomes" id="UP000790709"/>
    </source>
</evidence>
<organism evidence="1 2">
    <name type="scientific">Leucogyrophana mollusca</name>
    <dbReference type="NCBI Taxonomy" id="85980"/>
    <lineage>
        <taxon>Eukaryota</taxon>
        <taxon>Fungi</taxon>
        <taxon>Dikarya</taxon>
        <taxon>Basidiomycota</taxon>
        <taxon>Agaricomycotina</taxon>
        <taxon>Agaricomycetes</taxon>
        <taxon>Agaricomycetidae</taxon>
        <taxon>Boletales</taxon>
        <taxon>Boletales incertae sedis</taxon>
        <taxon>Leucogyrophana</taxon>
    </lineage>
</organism>